<keyword evidence="2 5" id="KW-0812">Transmembrane</keyword>
<feature type="transmembrane region" description="Helical" evidence="5">
    <location>
        <begin position="457"/>
        <end position="479"/>
    </location>
</feature>
<organism evidence="7 8">
    <name type="scientific">Ustilago bromivora</name>
    <dbReference type="NCBI Taxonomy" id="307758"/>
    <lineage>
        <taxon>Eukaryota</taxon>
        <taxon>Fungi</taxon>
        <taxon>Dikarya</taxon>
        <taxon>Basidiomycota</taxon>
        <taxon>Ustilaginomycotina</taxon>
        <taxon>Ustilaginomycetes</taxon>
        <taxon>Ustilaginales</taxon>
        <taxon>Ustilaginaceae</taxon>
        <taxon>Ustilago</taxon>
    </lineage>
</organism>
<reference evidence="7" key="1">
    <citation type="submission" date="2018-08" db="EMBL/GenBank/DDBJ databases">
        <authorList>
            <person name="Guldener U."/>
        </authorList>
    </citation>
    <scope>NUCLEOTIDE SEQUENCE</scope>
    <source>
        <strain evidence="7">UB2</strain>
    </source>
</reference>
<evidence type="ECO:0000256" key="1">
    <source>
        <dbReference type="ARBA" id="ARBA00004141"/>
    </source>
</evidence>
<feature type="transmembrane region" description="Helical" evidence="5">
    <location>
        <begin position="210"/>
        <end position="228"/>
    </location>
</feature>
<dbReference type="PANTHER" id="PTHR23502">
    <property type="entry name" value="MAJOR FACILITATOR SUPERFAMILY"/>
    <property type="match status" value="1"/>
</dbReference>
<evidence type="ECO:0000256" key="2">
    <source>
        <dbReference type="ARBA" id="ARBA00022692"/>
    </source>
</evidence>
<feature type="transmembrane region" description="Helical" evidence="5">
    <location>
        <begin position="399"/>
        <end position="418"/>
    </location>
</feature>
<comment type="subcellular location">
    <subcellularLocation>
        <location evidence="1">Membrane</location>
        <topology evidence="1">Multi-pass membrane protein</topology>
    </subcellularLocation>
</comment>
<dbReference type="Pfam" id="PF07690">
    <property type="entry name" value="MFS_1"/>
    <property type="match status" value="1"/>
</dbReference>
<keyword evidence="8" id="KW-1185">Reference proteome</keyword>
<evidence type="ECO:0000313" key="8">
    <source>
        <dbReference type="Proteomes" id="UP000658997"/>
    </source>
</evidence>
<dbReference type="PANTHER" id="PTHR23502:SF184">
    <property type="entry name" value="MAJOR FACILITATOR SUPERFAMILY (MFS) PROFILE DOMAIN-CONTAINING PROTEIN"/>
    <property type="match status" value="1"/>
</dbReference>
<feature type="transmembrane region" description="Helical" evidence="5">
    <location>
        <begin position="430"/>
        <end position="450"/>
    </location>
</feature>
<evidence type="ECO:0000256" key="5">
    <source>
        <dbReference type="SAM" id="Phobius"/>
    </source>
</evidence>
<feature type="transmembrane region" description="Helical" evidence="5">
    <location>
        <begin position="357"/>
        <end position="378"/>
    </location>
</feature>
<dbReference type="GO" id="GO:0022857">
    <property type="term" value="F:transmembrane transporter activity"/>
    <property type="evidence" value="ECO:0007669"/>
    <property type="project" value="InterPro"/>
</dbReference>
<feature type="transmembrane region" description="Helical" evidence="5">
    <location>
        <begin position="181"/>
        <end position="203"/>
    </location>
</feature>
<evidence type="ECO:0000256" key="4">
    <source>
        <dbReference type="ARBA" id="ARBA00023136"/>
    </source>
</evidence>
<evidence type="ECO:0000313" key="7">
    <source>
        <dbReference type="EMBL" id="SYW82645.1"/>
    </source>
</evidence>
<name>A0A8H8QQ83_9BASI</name>
<evidence type="ECO:0000256" key="3">
    <source>
        <dbReference type="ARBA" id="ARBA00022989"/>
    </source>
</evidence>
<feature type="transmembrane region" description="Helical" evidence="5">
    <location>
        <begin position="491"/>
        <end position="513"/>
    </location>
</feature>
<feature type="domain" description="Major facilitator superfamily (MFS) profile" evidence="6">
    <location>
        <begin position="86"/>
        <end position="530"/>
    </location>
</feature>
<keyword evidence="3 5" id="KW-1133">Transmembrane helix</keyword>
<keyword evidence="4 5" id="KW-0472">Membrane</keyword>
<dbReference type="AlphaFoldDB" id="A0A8H8QQ83"/>
<feature type="transmembrane region" description="Helical" evidence="5">
    <location>
        <begin position="152"/>
        <end position="175"/>
    </location>
</feature>
<comment type="caution">
    <text evidence="7">The sequence shown here is derived from an EMBL/GenBank/DDBJ whole genome shotgun (WGS) entry which is preliminary data.</text>
</comment>
<dbReference type="InterPro" id="IPR020846">
    <property type="entry name" value="MFS_dom"/>
</dbReference>
<feature type="transmembrane region" description="Helical" evidence="5">
    <location>
        <begin position="240"/>
        <end position="266"/>
    </location>
</feature>
<dbReference type="Gene3D" id="1.20.1250.20">
    <property type="entry name" value="MFS general substrate transporter like domains"/>
    <property type="match status" value="1"/>
</dbReference>
<dbReference type="EMBL" id="ULHB01000121">
    <property type="protein sequence ID" value="SYW82645.1"/>
    <property type="molecule type" value="Genomic_DNA"/>
</dbReference>
<gene>
    <name evidence="7" type="ORF">UBRO2_04767</name>
</gene>
<protein>
    <submittedName>
        <fullName evidence="7">Related to TPO3 - Polyamine transport protein</fullName>
    </submittedName>
</protein>
<dbReference type="GO" id="GO:0005886">
    <property type="term" value="C:plasma membrane"/>
    <property type="evidence" value="ECO:0007669"/>
    <property type="project" value="TreeGrafter"/>
</dbReference>
<accession>A0A8H8QQ83</accession>
<dbReference type="Proteomes" id="UP000658997">
    <property type="component" value="Unassembled WGS sequence"/>
</dbReference>
<sequence>MTFADNTNQRIPFPSLHRAMKEQAAPKRMDPSECFAVIVSQVENLANASQARAETPFSIAATEASFLQSHKTVDPTTWSTRRKWIYTILAALTMFNGSFASTAPNGSGPRLVQQFALSNEEIVFIATSFVGGCVAGPILWAPLSEVYGRRIVLLISMLCYTLTNIGCALAPIKAVLFGSRFLAGVFASSAFSNTAALVTDLFAPPDRAKPMVVVSLAPLLGPCFGPLFGAGISKNLGWPYVFWLLGLIGLVLELVLLLVPETYALVLAKKGKPKENIDPKVPWSRKARSLLVLNLGRPLNMMLREPIVMCANFYLSFFFALMYVFFASWPLIFGPPGIYRLDAVHTADIFLGWCKRAAGITFLPMALGGILAALLLPLCERYYVRRCKAAGMPVPEAKLLPSFFAPPLVAVGLLWAGWLGRRSIPYEVTMLAGIPIGAAMVLVFQGWIGYLGDCYRLYSSSAIAATVIGRSLSGATIPLSTHRLHEKLGGIAYLYTMLAGLVLLTTPIPYLVVRYGNRLRSRSMYKPGRA</sequence>
<feature type="transmembrane region" description="Helical" evidence="5">
    <location>
        <begin position="122"/>
        <end position="140"/>
    </location>
</feature>
<dbReference type="SUPFAM" id="SSF103473">
    <property type="entry name" value="MFS general substrate transporter"/>
    <property type="match status" value="1"/>
</dbReference>
<dbReference type="InterPro" id="IPR011701">
    <property type="entry name" value="MFS"/>
</dbReference>
<feature type="transmembrane region" description="Helical" evidence="5">
    <location>
        <begin position="84"/>
        <end position="102"/>
    </location>
</feature>
<dbReference type="InterPro" id="IPR036259">
    <property type="entry name" value="MFS_trans_sf"/>
</dbReference>
<proteinExistence type="predicted"/>
<feature type="transmembrane region" description="Helical" evidence="5">
    <location>
        <begin position="307"/>
        <end position="332"/>
    </location>
</feature>
<evidence type="ECO:0000259" key="6">
    <source>
        <dbReference type="PROSITE" id="PS50850"/>
    </source>
</evidence>
<dbReference type="PROSITE" id="PS50850">
    <property type="entry name" value="MFS"/>
    <property type="match status" value="1"/>
</dbReference>